<evidence type="ECO:0000313" key="2">
    <source>
        <dbReference type="Proteomes" id="UP001320706"/>
    </source>
</evidence>
<evidence type="ECO:0000313" key="1">
    <source>
        <dbReference type="EMBL" id="KAK8210104.1"/>
    </source>
</evidence>
<sequence length="159" mass="17899">MLRGYCDFMEGVSGGPEVVIYQLPLRQPCTVEIAVQDRTREVNVTGRAVEHEVLHPETEEIKRLVQEAWMAGEGWTVERLTGVLYTFVKGLEFMQAWRSIPEEEEGEGLYLRADLGMEVTGSAMSSHMPLRTSRSEMQQREVRMLQATGLLEALGVLVG</sequence>
<reference evidence="1" key="1">
    <citation type="submission" date="2024-02" db="EMBL/GenBank/DDBJ databases">
        <title>Metagenome Assembled Genome of Zalaria obscura JY119.</title>
        <authorList>
            <person name="Vighnesh L."/>
            <person name="Jagadeeshwari U."/>
            <person name="Venkata Ramana C."/>
            <person name="Sasikala C."/>
        </authorList>
    </citation>
    <scope>NUCLEOTIDE SEQUENCE</scope>
    <source>
        <strain evidence="1">JY119</strain>
    </source>
</reference>
<gene>
    <name evidence="1" type="ORF">M8818_003591</name>
</gene>
<dbReference type="EMBL" id="JAMKPW020000016">
    <property type="protein sequence ID" value="KAK8210104.1"/>
    <property type="molecule type" value="Genomic_DNA"/>
</dbReference>
<dbReference type="Proteomes" id="UP001320706">
    <property type="component" value="Unassembled WGS sequence"/>
</dbReference>
<keyword evidence="2" id="KW-1185">Reference proteome</keyword>
<organism evidence="1 2">
    <name type="scientific">Zalaria obscura</name>
    <dbReference type="NCBI Taxonomy" id="2024903"/>
    <lineage>
        <taxon>Eukaryota</taxon>
        <taxon>Fungi</taxon>
        <taxon>Dikarya</taxon>
        <taxon>Ascomycota</taxon>
        <taxon>Pezizomycotina</taxon>
        <taxon>Dothideomycetes</taxon>
        <taxon>Dothideomycetidae</taxon>
        <taxon>Dothideales</taxon>
        <taxon>Zalariaceae</taxon>
        <taxon>Zalaria</taxon>
    </lineage>
</organism>
<comment type="caution">
    <text evidence="1">The sequence shown here is derived from an EMBL/GenBank/DDBJ whole genome shotgun (WGS) entry which is preliminary data.</text>
</comment>
<protein>
    <submittedName>
        <fullName evidence="1">Uncharacterized protein</fullName>
    </submittedName>
</protein>
<accession>A0ACC3SFQ6</accession>
<proteinExistence type="predicted"/>
<name>A0ACC3SFQ6_9PEZI</name>